<proteinExistence type="predicted"/>
<dbReference type="EMBL" id="CVQI01006668">
    <property type="protein sequence ID" value="CRK16031.1"/>
    <property type="molecule type" value="Genomic_DNA"/>
</dbReference>
<dbReference type="InterPro" id="IPR037171">
    <property type="entry name" value="NagB/RpiA_transferase-like"/>
</dbReference>
<evidence type="ECO:0000313" key="3">
    <source>
        <dbReference type="EMBL" id="CRK16031.1"/>
    </source>
</evidence>
<feature type="domain" description="Acetyl-CoA hydrolase/transferase C-terminal" evidence="2">
    <location>
        <begin position="115"/>
        <end position="164"/>
    </location>
</feature>
<dbReference type="SUPFAM" id="SSF100950">
    <property type="entry name" value="NagB/RpiA/CoA transferase-like"/>
    <property type="match status" value="1"/>
</dbReference>
<dbReference type="Pfam" id="PF08240">
    <property type="entry name" value="ADH_N"/>
    <property type="match status" value="1"/>
</dbReference>
<evidence type="ECO:0000313" key="4">
    <source>
        <dbReference type="Proteomes" id="UP000045706"/>
    </source>
</evidence>
<dbReference type="GO" id="GO:0005739">
    <property type="term" value="C:mitochondrion"/>
    <property type="evidence" value="ECO:0007669"/>
    <property type="project" value="TreeGrafter"/>
</dbReference>
<evidence type="ECO:0000259" key="1">
    <source>
        <dbReference type="Pfam" id="PF08240"/>
    </source>
</evidence>
<dbReference type="Proteomes" id="UP000045706">
    <property type="component" value="Unassembled WGS sequence"/>
</dbReference>
<name>A0A0G4L232_VERLO</name>
<gene>
    <name evidence="3" type="ORF">BN1723_002210</name>
</gene>
<dbReference type="SUPFAM" id="SSF50129">
    <property type="entry name" value="GroES-like"/>
    <property type="match status" value="1"/>
</dbReference>
<dbReference type="PANTHER" id="PTHR43609:SF1">
    <property type="entry name" value="ACETYL-COA HYDROLASE"/>
    <property type="match status" value="1"/>
</dbReference>
<dbReference type="PANTHER" id="PTHR43609">
    <property type="entry name" value="ACETYL-COA HYDROLASE"/>
    <property type="match status" value="1"/>
</dbReference>
<dbReference type="InterPro" id="IPR026888">
    <property type="entry name" value="AcetylCoA_hyd_C"/>
</dbReference>
<dbReference type="GO" id="GO:0003986">
    <property type="term" value="F:acetyl-CoA hydrolase activity"/>
    <property type="evidence" value="ECO:0007669"/>
    <property type="project" value="TreeGrafter"/>
</dbReference>
<dbReference type="Pfam" id="PF13336">
    <property type="entry name" value="AcetylCoA_hyd_C"/>
    <property type="match status" value="1"/>
</dbReference>
<protein>
    <submittedName>
        <fullName evidence="3">Uncharacterized protein</fullName>
    </submittedName>
</protein>
<dbReference type="InterPro" id="IPR011032">
    <property type="entry name" value="GroES-like_sf"/>
</dbReference>
<dbReference type="InterPro" id="IPR013154">
    <property type="entry name" value="ADH-like_N"/>
</dbReference>
<feature type="non-terminal residue" evidence="3">
    <location>
        <position position="206"/>
    </location>
</feature>
<dbReference type="Gene3D" id="3.90.180.10">
    <property type="entry name" value="Medium-chain alcohol dehydrogenases, catalytic domain"/>
    <property type="match status" value="1"/>
</dbReference>
<accession>A0A0G4L232</accession>
<dbReference type="GO" id="GO:0006083">
    <property type="term" value="P:acetate metabolic process"/>
    <property type="evidence" value="ECO:0007669"/>
    <property type="project" value="InterPro"/>
</dbReference>
<sequence>MSNIDLPSSQTVLLLHGPKKPYEVTTGYAIPEVKSEHEVLVRAETFGLNPIDWKAPDFNFGIPVLPYIAGRELVGRVVKPSKHDSRVREGDQVLVISTDYRDLRKAGFQEYVVSSDFNTTEHDLDVIVTENGLADVRGLSPRERARVIIKKCAHPVYQPILERYLDKAEFECLKKGWGHEPHLLFNSFDMHKALLEEGSMQKVKSF</sequence>
<feature type="domain" description="Alcohol dehydrogenase-like N-terminal" evidence="1">
    <location>
        <begin position="36"/>
        <end position="96"/>
    </location>
</feature>
<evidence type="ECO:0000259" key="2">
    <source>
        <dbReference type="Pfam" id="PF13336"/>
    </source>
</evidence>
<dbReference type="InterPro" id="IPR046433">
    <property type="entry name" value="ActCoA_hydro"/>
</dbReference>
<dbReference type="AlphaFoldDB" id="A0A0G4L232"/>
<dbReference type="GO" id="GO:0008775">
    <property type="term" value="F:acetate CoA-transferase activity"/>
    <property type="evidence" value="ECO:0007669"/>
    <property type="project" value="InterPro"/>
</dbReference>
<reference evidence="4" key="1">
    <citation type="submission" date="2015-05" db="EMBL/GenBank/DDBJ databases">
        <authorList>
            <person name="Fogelqvist Johan"/>
        </authorList>
    </citation>
    <scope>NUCLEOTIDE SEQUENCE [LARGE SCALE GENOMIC DNA]</scope>
</reference>
<organism evidence="3 4">
    <name type="scientific">Verticillium longisporum</name>
    <name type="common">Verticillium dahliae var. longisporum</name>
    <dbReference type="NCBI Taxonomy" id="100787"/>
    <lineage>
        <taxon>Eukaryota</taxon>
        <taxon>Fungi</taxon>
        <taxon>Dikarya</taxon>
        <taxon>Ascomycota</taxon>
        <taxon>Pezizomycotina</taxon>
        <taxon>Sordariomycetes</taxon>
        <taxon>Hypocreomycetidae</taxon>
        <taxon>Glomerellales</taxon>
        <taxon>Plectosphaerellaceae</taxon>
        <taxon>Verticillium</taxon>
    </lineage>
</organism>